<proteinExistence type="inferred from homology"/>
<sequence>MFKQILGKLPKKPSSSSSAKFWDNNNNNQVDERPSSNGDCVEVLPRLRDVSISEKQELFLKKLRLCCVVFDFVSEPPQLNLKEKEIKRQTLLEAVDYVISSGNKFPEPVIQEATNMVSANLFSNNTHQQWKNKKTPQGLDSEEPEEEGVSLNPSWPHLQIIYEFLLRLVASPNTDAKISKKYIDQTFVLKLLDLFDSEDHREREYLKTILHRIYGRFMPHRPFIRKTMNNILYDFILETGKHSGVAEFLEVLGSIINGFALPLKEEHKLFLTKVLVPLHKLKCLPSYHQQLSYCVIQFVEKDCELADTVIRGLLKYWPVTNSSKELMFLNELEEILEATQVTEFERCMVPLSRQIAQCLSSSHFQVAERALYLWNNDHVSSLVRQNSRIVLPIVFPALEKNGSSHWNQAVKNLTENVLKDLSDTNPELFEECLRKFREDQQSTADAKKKNGETWRQLEEIVASKRHTSIEK</sequence>
<evidence type="ECO:0000256" key="2">
    <source>
        <dbReference type="SAM" id="MobiDB-lite"/>
    </source>
</evidence>
<dbReference type="PANTHER" id="PTHR10257:SF60">
    <property type="entry name" value="SERINE_THREONINE PROTEIN PHOSPHATASE 2A 55 KDA REGULATORY SUBUNIT B' DELTA ISOFORM"/>
    <property type="match status" value="1"/>
</dbReference>
<feature type="region of interest" description="Disordered" evidence="2">
    <location>
        <begin position="1"/>
        <end position="38"/>
    </location>
</feature>
<protein>
    <recommendedName>
        <fullName evidence="1">Serine/threonine protein phosphatase 2A regulatory subunit</fullName>
    </recommendedName>
</protein>
<organism evidence="3 4">
    <name type="scientific">Raphanus sativus</name>
    <name type="common">Radish</name>
    <name type="synonym">Raphanus raphanistrum var. sativus</name>
    <dbReference type="NCBI Taxonomy" id="3726"/>
    <lineage>
        <taxon>Eukaryota</taxon>
        <taxon>Viridiplantae</taxon>
        <taxon>Streptophyta</taxon>
        <taxon>Embryophyta</taxon>
        <taxon>Tracheophyta</taxon>
        <taxon>Spermatophyta</taxon>
        <taxon>Magnoliopsida</taxon>
        <taxon>eudicotyledons</taxon>
        <taxon>Gunneridae</taxon>
        <taxon>Pentapetalae</taxon>
        <taxon>rosids</taxon>
        <taxon>malvids</taxon>
        <taxon>Brassicales</taxon>
        <taxon>Brassicaceae</taxon>
        <taxon>Brassiceae</taxon>
        <taxon>Raphanus</taxon>
    </lineage>
</organism>
<evidence type="ECO:0000313" key="4">
    <source>
        <dbReference type="RefSeq" id="XP_018441243.2"/>
    </source>
</evidence>
<dbReference type="FunFam" id="1.25.10.10:FF:000688">
    <property type="entry name" value="Serine/threonine protein phosphatase 2A regulatory subunit"/>
    <property type="match status" value="1"/>
</dbReference>
<dbReference type="GO" id="GO:0019888">
    <property type="term" value="F:protein phosphatase regulator activity"/>
    <property type="evidence" value="ECO:0007669"/>
    <property type="project" value="UniProtKB-UniRule"/>
</dbReference>
<dbReference type="InterPro" id="IPR002554">
    <property type="entry name" value="PP2A_B56"/>
</dbReference>
<dbReference type="GO" id="GO:0000159">
    <property type="term" value="C:protein phosphatase type 2A complex"/>
    <property type="evidence" value="ECO:0007669"/>
    <property type="project" value="UniProtKB-UniRule"/>
</dbReference>
<dbReference type="FunFam" id="1.25.10.10:FF:000353">
    <property type="entry name" value="Serine/threonine-protein phosphatase 2A 56 kDa regulatory subunit"/>
    <property type="match status" value="1"/>
</dbReference>
<evidence type="ECO:0000313" key="3">
    <source>
        <dbReference type="Proteomes" id="UP000504610"/>
    </source>
</evidence>
<dbReference type="InterPro" id="IPR016024">
    <property type="entry name" value="ARM-type_fold"/>
</dbReference>
<dbReference type="OrthoDB" id="10264446at2759"/>
<dbReference type="GO" id="GO:0007165">
    <property type="term" value="P:signal transduction"/>
    <property type="evidence" value="ECO:0007669"/>
    <property type="project" value="InterPro"/>
</dbReference>
<reference evidence="4" key="2">
    <citation type="submission" date="2025-08" db="UniProtKB">
        <authorList>
            <consortium name="RefSeq"/>
        </authorList>
    </citation>
    <scope>IDENTIFICATION</scope>
    <source>
        <tissue evidence="4">Leaf</tissue>
    </source>
</reference>
<dbReference type="Proteomes" id="UP000504610">
    <property type="component" value="Chromosome 6"/>
</dbReference>
<dbReference type="PIRSF" id="PIRSF028043">
    <property type="entry name" value="PP2A_B56"/>
    <property type="match status" value="1"/>
</dbReference>
<reference evidence="3" key="1">
    <citation type="journal article" date="2019" name="Database">
        <title>The radish genome database (RadishGD): an integrated information resource for radish genomics.</title>
        <authorList>
            <person name="Yu H.J."/>
            <person name="Baek S."/>
            <person name="Lee Y.J."/>
            <person name="Cho A."/>
            <person name="Mun J.H."/>
        </authorList>
    </citation>
    <scope>NUCLEOTIDE SEQUENCE [LARGE SCALE GENOMIC DNA]</scope>
    <source>
        <strain evidence="3">cv. WK10039</strain>
    </source>
</reference>
<accession>A0A6J0K0M2</accession>
<name>A0A6J0K0M2_RAPSA</name>
<feature type="region of interest" description="Disordered" evidence="2">
    <location>
        <begin position="127"/>
        <end position="148"/>
    </location>
</feature>
<keyword evidence="3" id="KW-1185">Reference proteome</keyword>
<comment type="similarity">
    <text evidence="1">Belongs to the phosphatase 2A regulatory subunit.</text>
</comment>
<gene>
    <name evidence="4" type="primary">LOC108813244</name>
</gene>
<dbReference type="GeneID" id="108813244"/>
<dbReference type="RefSeq" id="XP_018441243.2">
    <property type="nucleotide sequence ID" value="XM_018585741.2"/>
</dbReference>
<dbReference type="KEGG" id="rsz:108813244"/>
<dbReference type="Pfam" id="PF01603">
    <property type="entry name" value="B56"/>
    <property type="match status" value="1"/>
</dbReference>
<dbReference type="SUPFAM" id="SSF48371">
    <property type="entry name" value="ARM repeat"/>
    <property type="match status" value="1"/>
</dbReference>
<dbReference type="AlphaFoldDB" id="A0A6J0K0M2"/>
<dbReference type="PANTHER" id="PTHR10257">
    <property type="entry name" value="SERINE/THREONINE PROTEIN PHOSPHATASE 2A PP2A REGULATORY SUBUNIT B"/>
    <property type="match status" value="1"/>
</dbReference>
<dbReference type="Gene3D" id="1.25.10.10">
    <property type="entry name" value="Leucine-rich Repeat Variant"/>
    <property type="match status" value="1"/>
</dbReference>
<comment type="function">
    <text evidence="1">The B regulatory subunit might modulate substrate selectivity and catalytic activity, and also might direct the localization of the catalytic enzyme to a particular subcellular compartment.</text>
</comment>
<dbReference type="InterPro" id="IPR011989">
    <property type="entry name" value="ARM-like"/>
</dbReference>
<evidence type="ECO:0000256" key="1">
    <source>
        <dbReference type="PIRNR" id="PIRNR028043"/>
    </source>
</evidence>